<dbReference type="Pfam" id="PF00239">
    <property type="entry name" value="Resolvase"/>
    <property type="match status" value="1"/>
</dbReference>
<evidence type="ECO:0000256" key="1">
    <source>
        <dbReference type="SAM" id="Coils"/>
    </source>
</evidence>
<gene>
    <name evidence="5" type="ORF">ROSINTL182_07899</name>
</gene>
<feature type="coiled-coil region" evidence="1">
    <location>
        <begin position="496"/>
        <end position="523"/>
    </location>
</feature>
<evidence type="ECO:0000313" key="5">
    <source>
        <dbReference type="EMBL" id="EEV00189.1"/>
    </source>
</evidence>
<evidence type="ECO:0000259" key="3">
    <source>
        <dbReference type="PROSITE" id="PS51736"/>
    </source>
</evidence>
<name>C7GD98_9FIRM</name>
<dbReference type="Pfam" id="PF07508">
    <property type="entry name" value="Recombinase"/>
    <property type="match status" value="1"/>
</dbReference>
<dbReference type="InterPro" id="IPR025827">
    <property type="entry name" value="Zn_ribbon_recom_dom"/>
</dbReference>
<dbReference type="Gene3D" id="3.90.1750.20">
    <property type="entry name" value="Putative Large Serine Recombinase, Chain B, Domain 2"/>
    <property type="match status" value="1"/>
</dbReference>
<dbReference type="PANTHER" id="PTHR30461:SF23">
    <property type="entry name" value="DNA RECOMBINASE-RELATED"/>
    <property type="match status" value="1"/>
</dbReference>
<dbReference type="InterPro" id="IPR036162">
    <property type="entry name" value="Resolvase-like_N_sf"/>
</dbReference>
<dbReference type="Gene3D" id="3.40.50.1390">
    <property type="entry name" value="Resolvase, N-terminal catalytic domain"/>
    <property type="match status" value="1"/>
</dbReference>
<feature type="domain" description="Recombinase" evidence="4">
    <location>
        <begin position="203"/>
        <end position="345"/>
    </location>
</feature>
<protein>
    <submittedName>
        <fullName evidence="5">Resolvase, N-terminal domain protein</fullName>
    </submittedName>
</protein>
<dbReference type="InterPro" id="IPR038109">
    <property type="entry name" value="DNA_bind_recomb_sf"/>
</dbReference>
<comment type="caution">
    <text evidence="5">The sequence shown here is derived from an EMBL/GenBank/DDBJ whole genome shotgun (WGS) entry which is preliminary data.</text>
</comment>
<dbReference type="Proteomes" id="UP000004828">
    <property type="component" value="Unassembled WGS sequence"/>
</dbReference>
<dbReference type="SMART" id="SM00857">
    <property type="entry name" value="Resolvase"/>
    <property type="match status" value="1"/>
</dbReference>
<accession>C7GD98</accession>
<organism evidence="5 6">
    <name type="scientific">Roseburia intestinalis L1-82</name>
    <dbReference type="NCBI Taxonomy" id="536231"/>
    <lineage>
        <taxon>Bacteria</taxon>
        <taxon>Bacillati</taxon>
        <taxon>Bacillota</taxon>
        <taxon>Clostridia</taxon>
        <taxon>Lachnospirales</taxon>
        <taxon>Lachnospiraceae</taxon>
        <taxon>Roseburia</taxon>
    </lineage>
</organism>
<evidence type="ECO:0000256" key="2">
    <source>
        <dbReference type="SAM" id="MobiDB-lite"/>
    </source>
</evidence>
<evidence type="ECO:0000313" key="6">
    <source>
        <dbReference type="Proteomes" id="UP000004828"/>
    </source>
</evidence>
<feature type="domain" description="Resolvase/invertase-type recombinase catalytic" evidence="3">
    <location>
        <begin position="32"/>
        <end position="195"/>
    </location>
</feature>
<dbReference type="GO" id="GO:0000150">
    <property type="term" value="F:DNA strand exchange activity"/>
    <property type="evidence" value="ECO:0007669"/>
    <property type="project" value="InterPro"/>
</dbReference>
<dbReference type="SUPFAM" id="SSF53041">
    <property type="entry name" value="Resolvase-like"/>
    <property type="match status" value="1"/>
</dbReference>
<reference evidence="5 6" key="1">
    <citation type="submission" date="2009-08" db="EMBL/GenBank/DDBJ databases">
        <authorList>
            <person name="Weinstock G."/>
            <person name="Sodergren E."/>
            <person name="Clifton S."/>
            <person name="Fulton L."/>
            <person name="Fulton B."/>
            <person name="Courtney L."/>
            <person name="Fronick C."/>
            <person name="Harrison M."/>
            <person name="Strong C."/>
            <person name="Farmer C."/>
            <person name="Delahaunty K."/>
            <person name="Markovic C."/>
            <person name="Hall O."/>
            <person name="Minx P."/>
            <person name="Tomlinson C."/>
            <person name="Mitreva M."/>
            <person name="Nelson J."/>
            <person name="Hou S."/>
            <person name="Wollam A."/>
            <person name="Pepin K.H."/>
            <person name="Johnson M."/>
            <person name="Bhonagiri V."/>
            <person name="Nash W.E."/>
            <person name="Warren W."/>
            <person name="Chinwalla A."/>
            <person name="Mardis E.R."/>
            <person name="Wilson R.K."/>
        </authorList>
    </citation>
    <scope>NUCLEOTIDE SEQUENCE [LARGE SCALE GENOMIC DNA]</scope>
    <source>
        <strain evidence="5 6">L1-82</strain>
    </source>
</reference>
<evidence type="ECO:0000259" key="4">
    <source>
        <dbReference type="PROSITE" id="PS51737"/>
    </source>
</evidence>
<dbReference type="PROSITE" id="PS51736">
    <property type="entry name" value="RECOMBINASES_3"/>
    <property type="match status" value="1"/>
</dbReference>
<dbReference type="InterPro" id="IPR006119">
    <property type="entry name" value="Resolv_N"/>
</dbReference>
<proteinExistence type="predicted"/>
<keyword evidence="1" id="KW-0175">Coiled coil</keyword>
<dbReference type="HOGENOM" id="CLU_010686_18_2_9"/>
<dbReference type="PROSITE" id="PS51737">
    <property type="entry name" value="RECOMBINASE_DNA_BIND"/>
    <property type="match status" value="1"/>
</dbReference>
<sequence length="580" mass="66233">MSMGRTSKRQSAGKGSDTPTSAAKNQKSRQYKAGIYARLSADIDKKVCRQTSKNESVEVQIEIARKFIEEWNGEHTDKIEVVDCYIDLGKTGTNFNRGAFQRLMQDVRMGDINCVIVKDLSRFGRNYLEAGNYIEKIFPFLGVRFIAVADGFDTGAGGNETKQMVSEIKNLVNDMYAKDFSVKAKASLAQRRKEGSYVGGPAPYGYKAVWEGKVRRLIPDENTEEIVRYIFQKFIETESYTAVADDLNTRKINPPAVYHKTGEVYCPPDAAYKGWDKSGVERIIKSDTYAGKLVQGKTSITARDENNRIHKPEDDWVVKEEAHEPLITPEIGKEAAGVRKKLREQTKSHAHPTEGCPIGENIFDKVLYCGVCGRKMTRHSYVKHYADDSKNRMDGYFCRNGGATKTDNCPSSNRISKNALTDILFVLFEKEFDVDLKKQRMYLDTARAIIRQKKQELEQSLHAVVCTKLRLAEEESGKYMAYRTGGLSQKDYVEYKMCKENRLRDLEKQEKNFREQEVSLERDGETYLKAVRALIKLKNEQVLTRELIESLIDKIYVYPGKMVEVLFTYSDALMERQVKK</sequence>
<dbReference type="PANTHER" id="PTHR30461">
    <property type="entry name" value="DNA-INVERTASE FROM LAMBDOID PROPHAGE"/>
    <property type="match status" value="1"/>
</dbReference>
<dbReference type="EMBL" id="ABYJ02000148">
    <property type="protein sequence ID" value="EEV00189.1"/>
    <property type="molecule type" value="Genomic_DNA"/>
</dbReference>
<dbReference type="GO" id="GO:0003677">
    <property type="term" value="F:DNA binding"/>
    <property type="evidence" value="ECO:0007669"/>
    <property type="project" value="InterPro"/>
</dbReference>
<dbReference type="Pfam" id="PF13408">
    <property type="entry name" value="Zn_ribbon_recom"/>
    <property type="match status" value="1"/>
</dbReference>
<dbReference type="AlphaFoldDB" id="C7GD98"/>
<dbReference type="InterPro" id="IPR011109">
    <property type="entry name" value="DNA_bind_recombinase_dom"/>
</dbReference>
<dbReference type="InterPro" id="IPR050639">
    <property type="entry name" value="SSR_resolvase"/>
</dbReference>
<feature type="region of interest" description="Disordered" evidence="2">
    <location>
        <begin position="1"/>
        <end position="29"/>
    </location>
</feature>